<dbReference type="Pfam" id="PF17954">
    <property type="entry name" value="Pirin_C_2"/>
    <property type="match status" value="1"/>
</dbReference>
<dbReference type="Gene3D" id="2.60.120.10">
    <property type="entry name" value="Jelly Rolls"/>
    <property type="match status" value="2"/>
</dbReference>
<evidence type="ECO:0000259" key="3">
    <source>
        <dbReference type="Pfam" id="PF02678"/>
    </source>
</evidence>
<gene>
    <name evidence="5" type="ORF">BXY82_2990</name>
</gene>
<dbReference type="InterPro" id="IPR014710">
    <property type="entry name" value="RmlC-like_jellyroll"/>
</dbReference>
<evidence type="ECO:0000259" key="4">
    <source>
        <dbReference type="Pfam" id="PF17954"/>
    </source>
</evidence>
<dbReference type="PANTHER" id="PTHR43212">
    <property type="entry name" value="QUERCETIN 2,3-DIOXYGENASE"/>
    <property type="match status" value="1"/>
</dbReference>
<feature type="domain" description="Quercetin 2,3-dioxygenase C-terminal cupin" evidence="4">
    <location>
        <begin position="211"/>
        <end position="297"/>
    </location>
</feature>
<dbReference type="InterPro" id="IPR041602">
    <property type="entry name" value="Quercetinase_C"/>
</dbReference>
<dbReference type="InterPro" id="IPR003829">
    <property type="entry name" value="Pirin_N_dom"/>
</dbReference>
<dbReference type="AlphaFoldDB" id="A0A4R7PIV5"/>
<comment type="caution">
    <text evidence="5">The sequence shown here is derived from an EMBL/GenBank/DDBJ whole genome shotgun (WGS) entry which is preliminary data.</text>
</comment>
<protein>
    <recommendedName>
        <fullName evidence="7">Pirin family protein</fullName>
    </recommendedName>
</protein>
<dbReference type="Pfam" id="PF02678">
    <property type="entry name" value="Pirin"/>
    <property type="match status" value="1"/>
</dbReference>
<dbReference type="EMBL" id="SOBW01000010">
    <property type="protein sequence ID" value="TDU34323.1"/>
    <property type="molecule type" value="Genomic_DNA"/>
</dbReference>
<evidence type="ECO:0000313" key="5">
    <source>
        <dbReference type="EMBL" id="TDU34323.1"/>
    </source>
</evidence>
<evidence type="ECO:0000313" key="6">
    <source>
        <dbReference type="Proteomes" id="UP000294689"/>
    </source>
</evidence>
<organism evidence="5 6">
    <name type="scientific">Gelidibacter sediminis</name>
    <dbReference type="NCBI Taxonomy" id="1608710"/>
    <lineage>
        <taxon>Bacteria</taxon>
        <taxon>Pseudomonadati</taxon>
        <taxon>Bacteroidota</taxon>
        <taxon>Flavobacteriia</taxon>
        <taxon>Flavobacteriales</taxon>
        <taxon>Flavobacteriaceae</taxon>
        <taxon>Gelidibacter</taxon>
    </lineage>
</organism>
<evidence type="ECO:0000256" key="2">
    <source>
        <dbReference type="RuleBase" id="RU003457"/>
    </source>
</evidence>
<evidence type="ECO:0008006" key="7">
    <source>
        <dbReference type="Google" id="ProtNLM"/>
    </source>
</evidence>
<evidence type="ECO:0000256" key="1">
    <source>
        <dbReference type="ARBA" id="ARBA00008416"/>
    </source>
</evidence>
<keyword evidence="6" id="KW-1185">Reference proteome</keyword>
<name>A0A4R7PIV5_9FLAO</name>
<reference evidence="5 6" key="1">
    <citation type="submission" date="2019-03" db="EMBL/GenBank/DDBJ databases">
        <title>Genomic Encyclopedia of Archaeal and Bacterial Type Strains, Phase II (KMG-II): from individual species to whole genera.</title>
        <authorList>
            <person name="Goeker M."/>
        </authorList>
    </citation>
    <scope>NUCLEOTIDE SEQUENCE [LARGE SCALE GENOMIC DNA]</scope>
    <source>
        <strain evidence="5 6">DSM 28135</strain>
    </source>
</reference>
<dbReference type="SUPFAM" id="SSF51182">
    <property type="entry name" value="RmlC-like cupins"/>
    <property type="match status" value="1"/>
</dbReference>
<dbReference type="InterPro" id="IPR011051">
    <property type="entry name" value="RmlC_Cupin_sf"/>
</dbReference>
<dbReference type="CDD" id="cd02910">
    <property type="entry name" value="cupin_Yhhw_N"/>
    <property type="match status" value="1"/>
</dbReference>
<sequence length="301" mass="33989">MSNATKMKRKEFIRKAIAGGALTVIGATTFASVSNIKRITRNENINTTLPNKGATSLNKERQIMKTVLHKSDTRGNANHGWLKSRHTFSFANYHDPERMNFGVLRVLNDDMVSENQGFGTHPHRDMEIISIPLEGDLKHQDNMGNETVIREGDIQVMSAGTGVMHSEYNNNPDKPVKFLQIWVIPNKQNVKPRYDQITLETADRKNKLQQVLSPNEADAGVWIHQNAWFNMTNLENGKELQYKLNDAQKNGVYAFILKGDVTINGQALNERDGLGIWEVESLDIKADSDTEILLMEVPMTM</sequence>
<accession>A0A4R7PIV5</accession>
<dbReference type="InterPro" id="IPR012093">
    <property type="entry name" value="Pirin"/>
</dbReference>
<dbReference type="Proteomes" id="UP000294689">
    <property type="component" value="Unassembled WGS sequence"/>
</dbReference>
<proteinExistence type="inferred from homology"/>
<dbReference type="PANTHER" id="PTHR43212:SF3">
    <property type="entry name" value="QUERCETIN 2,3-DIOXYGENASE"/>
    <property type="match status" value="1"/>
</dbReference>
<feature type="domain" description="Pirin N-terminal" evidence="3">
    <location>
        <begin position="74"/>
        <end position="183"/>
    </location>
</feature>
<comment type="similarity">
    <text evidence="1 2">Belongs to the pirin family.</text>
</comment>